<dbReference type="EMBL" id="CAJHIA010000036">
    <property type="protein sequence ID" value="CAD6453560.1"/>
    <property type="molecule type" value="Genomic_DNA"/>
</dbReference>
<evidence type="ECO:0000313" key="3">
    <source>
        <dbReference type="EMBL" id="CAD6453560.1"/>
    </source>
</evidence>
<keyword evidence="1" id="KW-0863">Zinc-finger</keyword>
<dbReference type="PROSITE" id="PS50089">
    <property type="entry name" value="ZF_RING_2"/>
    <property type="match status" value="1"/>
</dbReference>
<sequence length="747" mass="85862">MKKVKGRQRASIPDFINSRMAKKTLSHTWNYENSTAPISSPEQSLLANIKMPLPGEYMDQTARVANAQVEWNEYLKTRRSRLKFITEKAINDDGFDYIIEGQDYATREAELEKNLIFSGKGSHTQKAKSYMLSSKESWFSGKDMLGRESPRDTIGLLGLLAAANVGDKFIERYFDDLTTNNGAWLHRSRFEGHKADYPLWTAQNDETSLKLKQFHAMVDALAKNPDSPRLWKHLNAMFRLSGHLMKILRFIDEQNAHLEGQPALPDGSNISEPRLRAAWALHRAWVRLLHFRSLSLGSLPRGVDQLKNILVIARAQLEEEIRGAPSDTRNVLEDLVQFETTLGTLTLFLKALATECGEYAVPKPGAQRPYTVSDFSIDADRVGASWSQITQVLRGDLLGKVVNPLSHMLLWSQLLDRAADFEDKNNRYYVEDHLIDNRILAEDEYWELTKMLSQRGYDPDVIKSRLPDAVQERYVRALARKVSQVNVNRRDFLLLRDWSKKRPWKQLYWVFDTVTTDSWRDLIDDFYNTIELLKCVPAELDDELEASNMRARIEADPESEANLFANVFPIHPLPSHDPCKYAGAYFGNCVYCLEDYTPGELWLRFFCDHMVHYDCGRDAWDNPGNPDFRCPLCRQTQSWQLHQVAGIIPEALDLWDNVDLVDADEVAIHPVVQMEGTPADAEGFKELYWDSEAAHLNASEAWDIHYYGLPRSLHHEMAQMRDARRKRVLAARLARAEKEREFPTLAD</sequence>
<feature type="domain" description="RING-type" evidence="2">
    <location>
        <begin position="589"/>
        <end position="634"/>
    </location>
</feature>
<evidence type="ECO:0000259" key="2">
    <source>
        <dbReference type="PROSITE" id="PS50089"/>
    </source>
</evidence>
<dbReference type="SUPFAM" id="SSF57850">
    <property type="entry name" value="RING/U-box"/>
    <property type="match status" value="1"/>
</dbReference>
<protein>
    <submittedName>
        <fullName evidence="3">C65dce41-7920-44d3-ae3b-85c17880290e</fullName>
    </submittedName>
</protein>
<keyword evidence="4" id="KW-1185">Reference proteome</keyword>
<dbReference type="Proteomes" id="UP000624404">
    <property type="component" value="Unassembled WGS sequence"/>
</dbReference>
<dbReference type="GO" id="GO:0008270">
    <property type="term" value="F:zinc ion binding"/>
    <property type="evidence" value="ECO:0007669"/>
    <property type="project" value="UniProtKB-KW"/>
</dbReference>
<accession>A0A8H2W4A2</accession>
<evidence type="ECO:0000256" key="1">
    <source>
        <dbReference type="PROSITE-ProRule" id="PRU00175"/>
    </source>
</evidence>
<keyword evidence="1" id="KW-0479">Metal-binding</keyword>
<dbReference type="AlphaFoldDB" id="A0A8H2W4A2"/>
<comment type="caution">
    <text evidence="3">The sequence shown here is derived from an EMBL/GenBank/DDBJ whole genome shotgun (WGS) entry which is preliminary data.</text>
</comment>
<organism evidence="3 4">
    <name type="scientific">Sclerotinia trifoliorum</name>
    <dbReference type="NCBI Taxonomy" id="28548"/>
    <lineage>
        <taxon>Eukaryota</taxon>
        <taxon>Fungi</taxon>
        <taxon>Dikarya</taxon>
        <taxon>Ascomycota</taxon>
        <taxon>Pezizomycotina</taxon>
        <taxon>Leotiomycetes</taxon>
        <taxon>Helotiales</taxon>
        <taxon>Sclerotiniaceae</taxon>
        <taxon>Sclerotinia</taxon>
    </lineage>
</organism>
<proteinExistence type="predicted"/>
<dbReference type="InterPro" id="IPR013083">
    <property type="entry name" value="Znf_RING/FYVE/PHD"/>
</dbReference>
<name>A0A8H2W4A2_9HELO</name>
<dbReference type="InterPro" id="IPR001841">
    <property type="entry name" value="Znf_RING"/>
</dbReference>
<keyword evidence="1" id="KW-0862">Zinc</keyword>
<dbReference type="OrthoDB" id="1681166at2759"/>
<reference evidence="3" key="1">
    <citation type="submission" date="2020-10" db="EMBL/GenBank/DDBJ databases">
        <authorList>
            <person name="Kusch S."/>
        </authorList>
    </citation>
    <scope>NUCLEOTIDE SEQUENCE</scope>
    <source>
        <strain evidence="3">SwB9</strain>
    </source>
</reference>
<evidence type="ECO:0000313" key="4">
    <source>
        <dbReference type="Proteomes" id="UP000624404"/>
    </source>
</evidence>
<gene>
    <name evidence="3" type="ORF">SCLTRI_LOCUS9967</name>
</gene>
<dbReference type="Gene3D" id="3.30.40.10">
    <property type="entry name" value="Zinc/RING finger domain, C3HC4 (zinc finger)"/>
    <property type="match status" value="1"/>
</dbReference>